<sequence length="68" mass="7651">MKAYRYITGPDDADFCYRITDLLNRGWELAGPATLTFDSTQGRVICGQTLIKEAVDTEYSSDIDLNKL</sequence>
<dbReference type="Proteomes" id="UP000050471">
    <property type="component" value="Unassembled WGS sequence"/>
</dbReference>
<evidence type="ECO:0000313" key="3">
    <source>
        <dbReference type="Proteomes" id="UP000050471"/>
    </source>
</evidence>
<feature type="domain" description="DUF1737" evidence="1">
    <location>
        <begin position="1"/>
        <end position="53"/>
    </location>
</feature>
<proteinExistence type="predicted"/>
<reference evidence="2 3" key="1">
    <citation type="submission" date="2015-09" db="EMBL/GenBank/DDBJ databases">
        <title>Draft genome sequence of Aliiroseovarius crassostreae CV919-312TSm, the causative agent of Roseovarius Oyster Disease (formerly Juvenile Oyster Disease).</title>
        <authorList>
            <person name="Kessner L."/>
            <person name="Spinard E."/>
            <person name="Nelson D."/>
        </authorList>
    </citation>
    <scope>NUCLEOTIDE SEQUENCE [LARGE SCALE GENOMIC DNA]</scope>
    <source>
        <strain evidence="2 3">CV919-312</strain>
    </source>
</reference>
<protein>
    <recommendedName>
        <fullName evidence="1">DUF1737 domain-containing protein</fullName>
    </recommendedName>
</protein>
<accession>A0A0P7JQE2</accession>
<dbReference type="InterPro" id="IPR013619">
    <property type="entry name" value="DUF1737"/>
</dbReference>
<dbReference type="EMBL" id="LKBA01000006">
    <property type="protein sequence ID" value="KPN63584.1"/>
    <property type="molecule type" value="Genomic_DNA"/>
</dbReference>
<gene>
    <name evidence="2" type="ORF">AKJ29_13190</name>
</gene>
<organism evidence="2 3">
    <name type="scientific">Aliiroseovarius crassostreae</name>
    <dbReference type="NCBI Taxonomy" id="154981"/>
    <lineage>
        <taxon>Bacteria</taxon>
        <taxon>Pseudomonadati</taxon>
        <taxon>Pseudomonadota</taxon>
        <taxon>Alphaproteobacteria</taxon>
        <taxon>Rhodobacterales</taxon>
        <taxon>Paracoccaceae</taxon>
        <taxon>Aliiroseovarius</taxon>
    </lineage>
</organism>
<dbReference type="OrthoDB" id="9809803at2"/>
<name>A0A0P7JQE2_9RHOB</name>
<dbReference type="STRING" id="154981.AKJ29_13190"/>
<keyword evidence="3" id="KW-1185">Reference proteome</keyword>
<evidence type="ECO:0000313" key="2">
    <source>
        <dbReference type="EMBL" id="KPN63584.1"/>
    </source>
</evidence>
<dbReference type="Pfam" id="PF08410">
    <property type="entry name" value="DUF1737"/>
    <property type="match status" value="1"/>
</dbReference>
<comment type="caution">
    <text evidence="2">The sequence shown here is derived from an EMBL/GenBank/DDBJ whole genome shotgun (WGS) entry which is preliminary data.</text>
</comment>
<evidence type="ECO:0000259" key="1">
    <source>
        <dbReference type="Pfam" id="PF08410"/>
    </source>
</evidence>
<dbReference type="AlphaFoldDB" id="A0A0P7JQE2"/>
<dbReference type="RefSeq" id="WP_055190078.1">
    <property type="nucleotide sequence ID" value="NZ_FPBS01000022.1"/>
</dbReference>